<dbReference type="GO" id="GO:0003677">
    <property type="term" value="F:DNA binding"/>
    <property type="evidence" value="ECO:0007669"/>
    <property type="project" value="UniProtKB-UniRule"/>
</dbReference>
<dbReference type="InterPro" id="IPR036271">
    <property type="entry name" value="Tet_transcr_reg_TetR-rel_C_sf"/>
</dbReference>
<dbReference type="EMBL" id="WSRQ01000008">
    <property type="protein sequence ID" value="MVX63447.1"/>
    <property type="molecule type" value="Genomic_DNA"/>
</dbReference>
<feature type="DNA-binding region" description="H-T-H motif" evidence="4">
    <location>
        <begin position="24"/>
        <end position="43"/>
    </location>
</feature>
<dbReference type="SUPFAM" id="SSF48498">
    <property type="entry name" value="Tetracyclin repressor-like, C-terminal domain"/>
    <property type="match status" value="1"/>
</dbReference>
<protein>
    <submittedName>
        <fullName evidence="6">TetR family transcriptional regulator</fullName>
    </submittedName>
</protein>
<dbReference type="InterPro" id="IPR009057">
    <property type="entry name" value="Homeodomain-like_sf"/>
</dbReference>
<reference evidence="6" key="1">
    <citation type="submission" date="2019-12" db="EMBL/GenBank/DDBJ databases">
        <title>Microbes associate with the intestines of laboratory mice.</title>
        <authorList>
            <person name="Navarre W."/>
            <person name="Wong E."/>
        </authorList>
    </citation>
    <scope>NUCLEOTIDE SEQUENCE</scope>
    <source>
        <strain evidence="6">NM79_F5</strain>
    </source>
</reference>
<evidence type="ECO:0000313" key="6">
    <source>
        <dbReference type="EMBL" id="MVX63447.1"/>
    </source>
</evidence>
<accession>A0A964RKL6</accession>
<organism evidence="6 7">
    <name type="scientific">Clostridium chromiireducens</name>
    <dbReference type="NCBI Taxonomy" id="225345"/>
    <lineage>
        <taxon>Bacteria</taxon>
        <taxon>Bacillati</taxon>
        <taxon>Bacillota</taxon>
        <taxon>Clostridia</taxon>
        <taxon>Eubacteriales</taxon>
        <taxon>Clostridiaceae</taxon>
        <taxon>Clostridium</taxon>
    </lineage>
</organism>
<dbReference type="Gene3D" id="1.10.357.10">
    <property type="entry name" value="Tetracycline Repressor, domain 2"/>
    <property type="match status" value="1"/>
</dbReference>
<dbReference type="AlphaFoldDB" id="A0A964RKL6"/>
<dbReference type="PANTHER" id="PTHR47506">
    <property type="entry name" value="TRANSCRIPTIONAL REGULATORY PROTEIN"/>
    <property type="match status" value="1"/>
</dbReference>
<evidence type="ECO:0000256" key="4">
    <source>
        <dbReference type="PROSITE-ProRule" id="PRU00335"/>
    </source>
</evidence>
<dbReference type="PROSITE" id="PS50977">
    <property type="entry name" value="HTH_TETR_2"/>
    <property type="match status" value="1"/>
</dbReference>
<keyword evidence="1" id="KW-0805">Transcription regulation</keyword>
<keyword evidence="2 4" id="KW-0238">DNA-binding</keyword>
<evidence type="ECO:0000256" key="2">
    <source>
        <dbReference type="ARBA" id="ARBA00023125"/>
    </source>
</evidence>
<dbReference type="RefSeq" id="WP_160358578.1">
    <property type="nucleotide sequence ID" value="NZ_WSRQ01000008.1"/>
</dbReference>
<comment type="caution">
    <text evidence="6">The sequence shown here is derived from an EMBL/GenBank/DDBJ whole genome shotgun (WGS) entry which is preliminary data.</text>
</comment>
<evidence type="ECO:0000313" key="7">
    <source>
        <dbReference type="Proteomes" id="UP000656077"/>
    </source>
</evidence>
<feature type="domain" description="HTH tetR-type" evidence="5">
    <location>
        <begin position="1"/>
        <end position="61"/>
    </location>
</feature>
<dbReference type="InterPro" id="IPR001647">
    <property type="entry name" value="HTH_TetR"/>
</dbReference>
<name>A0A964RKL6_9CLOT</name>
<keyword evidence="3" id="KW-0804">Transcription</keyword>
<dbReference type="Proteomes" id="UP000656077">
    <property type="component" value="Unassembled WGS sequence"/>
</dbReference>
<dbReference type="PANTHER" id="PTHR47506:SF1">
    <property type="entry name" value="HTH-TYPE TRANSCRIPTIONAL REGULATOR YJDC"/>
    <property type="match status" value="1"/>
</dbReference>
<dbReference type="SUPFAM" id="SSF46689">
    <property type="entry name" value="Homeodomain-like"/>
    <property type="match status" value="1"/>
</dbReference>
<proteinExistence type="predicted"/>
<gene>
    <name evidence="6" type="ORF">GKZ28_07050</name>
</gene>
<dbReference type="Pfam" id="PF00440">
    <property type="entry name" value="TetR_N"/>
    <property type="match status" value="1"/>
</dbReference>
<sequence>MEIKEKISRVALKLFVERGFFEVSISDLRIEMSIDKGDFCNYFKSKEQLVNETIDRLWAPYFKSIINAADECGESSKKKLFNIFQKYSEVESYLRDNFGVEKFDYRSIICLMIEGIKIYEQIPNRIVDLNNKLLEKIECVIEDGKRLGEVISTINSKSSAKQILSFLQSSVVLWGMNQNIDMKGLFKINFKHLWNRISVSKSNSKVIRN</sequence>
<evidence type="ECO:0000256" key="1">
    <source>
        <dbReference type="ARBA" id="ARBA00023015"/>
    </source>
</evidence>
<evidence type="ECO:0000259" key="5">
    <source>
        <dbReference type="PROSITE" id="PS50977"/>
    </source>
</evidence>
<evidence type="ECO:0000256" key="3">
    <source>
        <dbReference type="ARBA" id="ARBA00023163"/>
    </source>
</evidence>